<organism evidence="1 2">
    <name type="scientific">Nezara viridula</name>
    <name type="common">Southern green stink bug</name>
    <name type="synonym">Cimex viridulus</name>
    <dbReference type="NCBI Taxonomy" id="85310"/>
    <lineage>
        <taxon>Eukaryota</taxon>
        <taxon>Metazoa</taxon>
        <taxon>Ecdysozoa</taxon>
        <taxon>Arthropoda</taxon>
        <taxon>Hexapoda</taxon>
        <taxon>Insecta</taxon>
        <taxon>Pterygota</taxon>
        <taxon>Neoptera</taxon>
        <taxon>Paraneoptera</taxon>
        <taxon>Hemiptera</taxon>
        <taxon>Heteroptera</taxon>
        <taxon>Panheteroptera</taxon>
        <taxon>Pentatomomorpha</taxon>
        <taxon>Pentatomoidea</taxon>
        <taxon>Pentatomidae</taxon>
        <taxon>Pentatominae</taxon>
        <taxon>Nezara</taxon>
    </lineage>
</organism>
<accession>A0A9P0H1R9</accession>
<evidence type="ECO:0000313" key="1">
    <source>
        <dbReference type="EMBL" id="CAH1394168.1"/>
    </source>
</evidence>
<gene>
    <name evidence="1" type="ORF">NEZAVI_LOCUS4709</name>
</gene>
<dbReference type="OrthoDB" id="10567531at2759"/>
<dbReference type="EMBL" id="OV725078">
    <property type="protein sequence ID" value="CAH1394168.1"/>
    <property type="molecule type" value="Genomic_DNA"/>
</dbReference>
<dbReference type="AlphaFoldDB" id="A0A9P0H1R9"/>
<protein>
    <submittedName>
        <fullName evidence="1">Uncharacterized protein</fullName>
    </submittedName>
</protein>
<reference evidence="1" key="1">
    <citation type="submission" date="2022-01" db="EMBL/GenBank/DDBJ databases">
        <authorList>
            <person name="King R."/>
        </authorList>
    </citation>
    <scope>NUCLEOTIDE SEQUENCE</scope>
</reference>
<sequence>MCVGDFSQLLKPHTSATTTGIVYAQQHGKSYLMQLDMARSPQHLDRRLAKVSLTYSALTFKHFYCFCLRIN</sequence>
<keyword evidence="2" id="KW-1185">Reference proteome</keyword>
<evidence type="ECO:0000313" key="2">
    <source>
        <dbReference type="Proteomes" id="UP001152798"/>
    </source>
</evidence>
<name>A0A9P0H1R9_NEZVI</name>
<dbReference type="Proteomes" id="UP001152798">
    <property type="component" value="Chromosome 2"/>
</dbReference>
<proteinExistence type="predicted"/>